<evidence type="ECO:0000313" key="2">
    <source>
        <dbReference type="EMBL" id="KAK8837804.1"/>
    </source>
</evidence>
<dbReference type="EMBL" id="JAPFFF010000058">
    <property type="protein sequence ID" value="KAK8837804.1"/>
    <property type="molecule type" value="Genomic_DNA"/>
</dbReference>
<accession>A0ABR2GV48</accession>
<dbReference type="Proteomes" id="UP001470230">
    <property type="component" value="Unassembled WGS sequence"/>
</dbReference>
<sequence>MVEPYTDAEIDAIRHLILQNHNPDDSELIKVSSRNPTELKQLIRRHLNLFLDDSIKNQKICSIFNSSHQNLSLGSLAKPEINSSIPAQQISLSLPPKFRAKTPSHHPKVDSVTDRSQDRIPLLPKCATSPSAVSRHMNDHVNPKIGSLAAVLHPSLGPAHVCRVLSKRSQNNGIFYLISFFQSELSPSYVPSEYLFELEHHIGFPLGNEPEFSKAMLSENVTVDWLLERIFSSAQNLVIKNSEVLFHSEISNTEWKPEPHQIQQVMFRCVSCAALLLTCYISCRWEIPKDKMDQILTTIFRTNPPKFAATDETIEKIKQSIMRLISITESNQTDNV</sequence>
<evidence type="ECO:0000313" key="1">
    <source>
        <dbReference type="EMBL" id="KAK8834211.1"/>
    </source>
</evidence>
<evidence type="ECO:0000313" key="3">
    <source>
        <dbReference type="Proteomes" id="UP001470230"/>
    </source>
</evidence>
<reference evidence="2 3" key="1">
    <citation type="submission" date="2024-04" db="EMBL/GenBank/DDBJ databases">
        <title>Tritrichomonas musculus Genome.</title>
        <authorList>
            <person name="Alves-Ferreira E."/>
            <person name="Grigg M."/>
            <person name="Lorenzi H."/>
            <person name="Galac M."/>
        </authorList>
    </citation>
    <scope>NUCLEOTIDE SEQUENCE [LARGE SCALE GENOMIC DNA]</scope>
    <source>
        <strain evidence="2 3">EAF2021</strain>
    </source>
</reference>
<proteinExistence type="predicted"/>
<keyword evidence="3" id="KW-1185">Reference proteome</keyword>
<protein>
    <submittedName>
        <fullName evidence="2">Uncharacterized protein</fullName>
    </submittedName>
</protein>
<organism evidence="2 3">
    <name type="scientific">Tritrichomonas musculus</name>
    <dbReference type="NCBI Taxonomy" id="1915356"/>
    <lineage>
        <taxon>Eukaryota</taxon>
        <taxon>Metamonada</taxon>
        <taxon>Parabasalia</taxon>
        <taxon>Tritrichomonadida</taxon>
        <taxon>Tritrichomonadidae</taxon>
        <taxon>Tritrichomonas</taxon>
    </lineage>
</organism>
<comment type="caution">
    <text evidence="2">The sequence shown here is derived from an EMBL/GenBank/DDBJ whole genome shotgun (WGS) entry which is preliminary data.</text>
</comment>
<gene>
    <name evidence="1" type="ORF">M9Y10_032636</name>
    <name evidence="2" type="ORF">M9Y10_036342</name>
</gene>
<dbReference type="EMBL" id="JAPFFF010000468">
    <property type="protein sequence ID" value="KAK8834211.1"/>
    <property type="molecule type" value="Genomic_DNA"/>
</dbReference>
<name>A0ABR2GV48_9EUKA</name>